<dbReference type="Proteomes" id="UP000292958">
    <property type="component" value="Unassembled WGS sequence"/>
</dbReference>
<evidence type="ECO:0000259" key="2">
    <source>
        <dbReference type="Pfam" id="PF07589"/>
    </source>
</evidence>
<evidence type="ECO:0000256" key="1">
    <source>
        <dbReference type="SAM" id="SignalP"/>
    </source>
</evidence>
<gene>
    <name evidence="3" type="ORF">BDD14_3143</name>
</gene>
<name>A0A4Q7YVE2_9BACT</name>
<reference evidence="3 4" key="1">
    <citation type="submission" date="2019-02" db="EMBL/GenBank/DDBJ databases">
        <title>Genomic Encyclopedia of Archaeal and Bacterial Type Strains, Phase II (KMG-II): from individual species to whole genera.</title>
        <authorList>
            <person name="Goeker M."/>
        </authorList>
    </citation>
    <scope>NUCLEOTIDE SEQUENCE [LARGE SCALE GENOMIC DNA]</scope>
    <source>
        <strain evidence="3 4">DSM 18101</strain>
    </source>
</reference>
<dbReference type="NCBIfam" id="TIGR02595">
    <property type="entry name" value="PEP_CTERM"/>
    <property type="match status" value="1"/>
</dbReference>
<sequence length="186" mass="19573">MIKKTYLSLSIFVLAVLLGFTSPASADPIVVQLGGVSAFAPIVFTGTIGTTLVPDPPFELDNSGNPELFLNGSSFNIDSPLVLNDLLFVNFPPSIPADGSATGTLFTVDLPLGMTPGLYNGSYFIFGGLTPDDQDLLAEIDFQINAQPASSPIPEPSTWILLASGLGGLGRVVYSRRRGLAVRQEA</sequence>
<evidence type="ECO:0000313" key="4">
    <source>
        <dbReference type="Proteomes" id="UP000292958"/>
    </source>
</evidence>
<accession>A0A4Q7YVE2</accession>
<keyword evidence="1" id="KW-0732">Signal</keyword>
<keyword evidence="4" id="KW-1185">Reference proteome</keyword>
<feature type="signal peptide" evidence="1">
    <location>
        <begin position="1"/>
        <end position="26"/>
    </location>
</feature>
<evidence type="ECO:0000313" key="3">
    <source>
        <dbReference type="EMBL" id="RZU41618.1"/>
    </source>
</evidence>
<dbReference type="EMBL" id="SHKW01000001">
    <property type="protein sequence ID" value="RZU41618.1"/>
    <property type="molecule type" value="Genomic_DNA"/>
</dbReference>
<feature type="chain" id="PRO_5020690800" evidence="1">
    <location>
        <begin position="27"/>
        <end position="186"/>
    </location>
</feature>
<dbReference type="RefSeq" id="WP_207231747.1">
    <property type="nucleotide sequence ID" value="NZ_SHKW01000001.1"/>
</dbReference>
<organism evidence="3 4">
    <name type="scientific">Edaphobacter modestus</name>
    <dbReference type="NCBI Taxonomy" id="388466"/>
    <lineage>
        <taxon>Bacteria</taxon>
        <taxon>Pseudomonadati</taxon>
        <taxon>Acidobacteriota</taxon>
        <taxon>Terriglobia</taxon>
        <taxon>Terriglobales</taxon>
        <taxon>Acidobacteriaceae</taxon>
        <taxon>Edaphobacter</taxon>
    </lineage>
</organism>
<protein>
    <submittedName>
        <fullName evidence="3">Putative secreted protein with PEP-CTERM sorting signal</fullName>
    </submittedName>
</protein>
<dbReference type="InterPro" id="IPR013424">
    <property type="entry name" value="Ice-binding_C"/>
</dbReference>
<proteinExistence type="predicted"/>
<comment type="caution">
    <text evidence="3">The sequence shown here is derived from an EMBL/GenBank/DDBJ whole genome shotgun (WGS) entry which is preliminary data.</text>
</comment>
<dbReference type="AlphaFoldDB" id="A0A4Q7YVE2"/>
<dbReference type="Pfam" id="PF07589">
    <property type="entry name" value="PEP-CTERM"/>
    <property type="match status" value="1"/>
</dbReference>
<feature type="domain" description="Ice-binding protein C-terminal" evidence="2">
    <location>
        <begin position="152"/>
        <end position="178"/>
    </location>
</feature>